<feature type="compositionally biased region" description="Polar residues" evidence="2">
    <location>
        <begin position="1015"/>
        <end position="1025"/>
    </location>
</feature>
<comment type="catalytic activity">
    <reaction evidence="1">
        <text>S-ubiquitinyl-[E2 ubiquitin-conjugating enzyme]-L-cysteine + [acceptor protein]-L-lysine = [E2 ubiquitin-conjugating enzyme]-L-cysteine + N(6)-ubiquitinyl-[acceptor protein]-L-lysine.</text>
        <dbReference type="EC" id="2.3.2.27"/>
    </reaction>
</comment>
<dbReference type="STRING" id="69332.A0A388LDQ4"/>
<keyword evidence="1" id="KW-0808">Transferase</keyword>
<evidence type="ECO:0000256" key="2">
    <source>
        <dbReference type="SAM" id="MobiDB-lite"/>
    </source>
</evidence>
<dbReference type="EC" id="2.3.2.27" evidence="1"/>
<dbReference type="SUPFAM" id="SSF48371">
    <property type="entry name" value="ARM repeat"/>
    <property type="match status" value="1"/>
</dbReference>
<comment type="caution">
    <text evidence="4">The sequence shown here is derived from an EMBL/GenBank/DDBJ whole genome shotgun (WGS) entry which is preliminary data.</text>
</comment>
<feature type="region of interest" description="Disordered" evidence="2">
    <location>
        <begin position="527"/>
        <end position="591"/>
    </location>
</feature>
<dbReference type="EMBL" id="BFEA01000346">
    <property type="protein sequence ID" value="GBG80436.1"/>
    <property type="molecule type" value="Genomic_DNA"/>
</dbReference>
<dbReference type="InterPro" id="IPR054476">
    <property type="entry name" value="Ltn1_N"/>
</dbReference>
<feature type="region of interest" description="Disordered" evidence="2">
    <location>
        <begin position="1727"/>
        <end position="1749"/>
    </location>
</feature>
<feature type="region of interest" description="Disordered" evidence="2">
    <location>
        <begin position="1"/>
        <end position="20"/>
    </location>
</feature>
<feature type="domain" description="E3 ubiquitin-protein ligase listerin N-terminal" evidence="3">
    <location>
        <begin position="731"/>
        <end position="850"/>
    </location>
</feature>
<dbReference type="GO" id="GO:1990112">
    <property type="term" value="C:RQC complex"/>
    <property type="evidence" value="ECO:0007669"/>
    <property type="project" value="UniProtKB-UniRule"/>
</dbReference>
<dbReference type="GO" id="GO:0008270">
    <property type="term" value="F:zinc ion binding"/>
    <property type="evidence" value="ECO:0007669"/>
    <property type="project" value="UniProtKB-KW"/>
</dbReference>
<feature type="compositionally biased region" description="Low complexity" evidence="2">
    <location>
        <begin position="663"/>
        <end position="673"/>
    </location>
</feature>
<comment type="similarity">
    <text evidence="1">Belongs to the LTN1 family.</text>
</comment>
<feature type="region of interest" description="Disordered" evidence="2">
    <location>
        <begin position="663"/>
        <end position="726"/>
    </location>
</feature>
<comment type="pathway">
    <text evidence="1">Protein modification; protein ubiquitination.</text>
</comment>
<keyword evidence="5" id="KW-1185">Reference proteome</keyword>
<dbReference type="OrthoDB" id="6108at2759"/>
<dbReference type="GO" id="GO:0043023">
    <property type="term" value="F:ribosomal large subunit binding"/>
    <property type="evidence" value="ECO:0007669"/>
    <property type="project" value="TreeGrafter"/>
</dbReference>
<dbReference type="PANTHER" id="PTHR12389">
    <property type="entry name" value="ZINC FINGER PROTEIN 294"/>
    <property type="match status" value="1"/>
</dbReference>
<dbReference type="InterPro" id="IPR039795">
    <property type="entry name" value="LTN1/Rkr1"/>
</dbReference>
<dbReference type="GO" id="GO:0005829">
    <property type="term" value="C:cytosol"/>
    <property type="evidence" value="ECO:0007669"/>
    <property type="project" value="UniProtKB-UniRule"/>
</dbReference>
<comment type="function">
    <text evidence="1">E3 ubiquitin-protein ligase. Component of the ribosome quality control complex (RQC), a ribosome-associated complex that mediates ubiquitination and extraction of incompletely synthesized nascent chains for proteasomal degradation.</text>
</comment>
<dbReference type="Proteomes" id="UP000265515">
    <property type="component" value="Unassembled WGS sequence"/>
</dbReference>
<feature type="compositionally biased region" description="Basic and acidic residues" evidence="2">
    <location>
        <begin position="965"/>
        <end position="985"/>
    </location>
</feature>
<feature type="compositionally biased region" description="Basic and acidic residues" evidence="2">
    <location>
        <begin position="1727"/>
        <end position="1738"/>
    </location>
</feature>
<evidence type="ECO:0000313" key="5">
    <source>
        <dbReference type="Proteomes" id="UP000265515"/>
    </source>
</evidence>
<accession>A0A388LDQ4</accession>
<feature type="compositionally biased region" description="Acidic residues" evidence="2">
    <location>
        <begin position="528"/>
        <end position="539"/>
    </location>
</feature>
<sequence length="1983" mass="216728">MGRPKGDATRSKTRPSSSSLAAELLHSASGGAATIGFGGFAGGERLSRTQQQQSLELQDVSQLKALFALQEIFQNRSANELVPLLHSWVFVYKRLAIDTSRQVRESANVALGCLARSVGRNLGPHLKSLMGAWWVAQFDPWKEVAEAARTGFQELASDHWEVWNDGVMVHAMIDITDFLLYDAVLLPHQTVRNLLYVEDHSSGTVVQQYNVQTPVSYTHLDVYKRQVPLSQTDTSAPMPPADSPAACTQPQHHVLCPSMFVCPPAVQQDMVPAQSTLPTTVPTHDVAPNAEGLEHDLLGLHLIPHGVDPTRDLQMADQDHMDEPHTCAPPCADPTGDLQMTDQQNQPEIPANLCGLAATNSCLRVLNRPLYTPSDFLAIALQLDVDLANLADPPDLQPEHRNYTSEGGFTIAVLEIAMRNCQLELRHALPGELFNPPSRISASIVHGPGHYMAIVHASDHWEVWNDGVMVHAMIDITDFLLYDAVLLPHQTVRNLLYVEDHSSGTVVQQYNIHHEATTIEVDMGVEKEDMESEEEEDLVLGDKFSPGGGSDGSQLSAESSAGEYSLGPAAAKEDNRDSNTESSKTDAAGAFPMQKKQLEALVFCREEVFVHLDENLKLTPQTMGDKLPPEEAAEKHERVLSSSLLAFVTLLEVLDGAQISMAAAGRQQQQPDGGAPGPPPSLSAAPGEPTSCPPVADQSTAQACGGRGESAKGGSRGPESREPSEVAATAARVCQVHGFFKDLVRSKSPVVRSAVYQALRVVCERAGAVVEDNLAVVAPIVLGAFAEREASCHWAMWEMVLSFVNRFPRSWYGANLRKMVWPRFWAFLRHACYGSVEFSYPCMVVLISRIPPDVVIGSSTSEADFFMEFFGTMWQGRTSCAGMAEVLSLLKALRECLLFVLLHSQKYVANKGNGGEEAFQSSLGKGLLVNMCWREYVGRSTVTKGDDTGASASFPQENSSLNAEQVRERDKTHAVSLSKDRKEAMESSSFDVSRGGLHQRGAGDVGGGGQRLVASGQSGMSTTATVRRMPPGWFRELGDWILNTVSTIGARQRSFLRDFWAEVASECKAMVEESNAGDINSRTTSSGKGDDIFLRIGVFYERLGKQKGLRGDREGKEDSVMMFAVQPLVARLLPVVMRTSHAEALGLLARIVRCYGPGSFDAAVAAATTPVPETTESGVVPVGHSKTQWFVANVLVGWCLAKGEGDESVGNYPLSPADRTRIDLITAFVRYPDMIEVWASVVQRLTCWVDEQSMVVQPRNLAVLSFLLEGMVKEAQGIEKLVKPLEDSVVSTEVQKRLDDLAIRVAGSSLLTSEASTNILRVLLTSEASSKGIGRWIALSSEAILPVLRLLLSRVVDAVVSWPTAWAPQAVRLLLGSDVELSVIKSDGLHSTEKLSEAHKVELGREAMKALSGWVMSSLTNAHADNVSIVRENVVAAAFVVKWLRDSIPLKTHQIEDIRAGPNHGEGEDTDDWNDGDADEEEELEEELEQQEEEEEGEENEDGKEDDESALDGGAAVGTEVTRLPRRKGKERKKKIGRIAHDKELEVALASFAATADDFISSFVEEVKMPSCSNLRHRICPLVIELARVGILQSEEGVEGSWWASRGHEVIESLCCGDNERAESIDMFVKPCGQWPKWVVKPEDSEMVEKPLIPCRPSTEGSHDEVDRAYWRIAAFIAALATRIGPSEVFGTVKVEGDGHAGLADVTGNEGKVSPDMSILCEREVEDNRPAEQERGNPDKSASPSGILEPVGKCEHASAKSGIRNRAWLVVELLCAWEWPGGSAVSDVLPFLQSRSCGSSGEDAATVKSVVDALFHGATKSHGDGDCLRDVFSGWMCETWEDEYLDIREPFLRGLVCVAGCLVRKGVWAVEETWTLFYQYLRGMQTESSGVSGNDHDGVVVRVLRQVMPVLRGASVRGCEDMLDRRQNCQHLDSEQLQGTVEVWLRQALDAVPILGSLQDAEAEYENKNRPFNTKYKIAQRKT</sequence>
<keyword evidence="1" id="KW-0862">Zinc</keyword>
<feature type="domain" description="E3 ubiquitin-protein ligase listerin N-terminal" evidence="3">
    <location>
        <begin position="588"/>
        <end position="660"/>
    </location>
</feature>
<dbReference type="GO" id="GO:1990116">
    <property type="term" value="P:ribosome-associated ubiquitin-dependent protein catabolic process"/>
    <property type="evidence" value="ECO:0007669"/>
    <property type="project" value="UniProtKB-UniRule"/>
</dbReference>
<feature type="compositionally biased region" description="Basic residues" evidence="2">
    <location>
        <begin position="1524"/>
        <end position="1535"/>
    </location>
</feature>
<feature type="region of interest" description="Disordered" evidence="2">
    <location>
        <begin position="1456"/>
        <end position="1535"/>
    </location>
</feature>
<dbReference type="GO" id="GO:0072344">
    <property type="term" value="P:rescue of stalled ribosome"/>
    <property type="evidence" value="ECO:0007669"/>
    <property type="project" value="UniProtKB-UniRule"/>
</dbReference>
<dbReference type="InterPro" id="IPR016024">
    <property type="entry name" value="ARM-type_fold"/>
</dbReference>
<evidence type="ECO:0000313" key="4">
    <source>
        <dbReference type="EMBL" id="GBG80436.1"/>
    </source>
</evidence>
<keyword evidence="1" id="KW-0863">Zinc-finger</keyword>
<keyword evidence="1" id="KW-0833">Ubl conjugation pathway</keyword>
<feature type="compositionally biased region" description="Polar residues" evidence="2">
    <location>
        <begin position="950"/>
        <end position="963"/>
    </location>
</feature>
<proteinExistence type="inferred from homology"/>
<feature type="compositionally biased region" description="Basic and acidic residues" evidence="2">
    <location>
        <begin position="1"/>
        <end position="10"/>
    </location>
</feature>
<gene>
    <name evidence="4" type="ORF">CBR_g30901</name>
</gene>
<dbReference type="Pfam" id="PF22958">
    <property type="entry name" value="Ltn1_1st"/>
    <property type="match status" value="3"/>
</dbReference>
<dbReference type="UniPathway" id="UPA00143"/>
<dbReference type="GO" id="GO:0061630">
    <property type="term" value="F:ubiquitin protein ligase activity"/>
    <property type="evidence" value="ECO:0007669"/>
    <property type="project" value="UniProtKB-UniRule"/>
</dbReference>
<keyword evidence="1" id="KW-0479">Metal-binding</keyword>
<dbReference type="GO" id="GO:0016567">
    <property type="term" value="P:protein ubiquitination"/>
    <property type="evidence" value="ECO:0007669"/>
    <property type="project" value="UniProtKB-UniPathway"/>
</dbReference>
<name>A0A388LDQ4_CHABU</name>
<organism evidence="4 5">
    <name type="scientific">Chara braunii</name>
    <name type="common">Braun's stonewort</name>
    <dbReference type="NCBI Taxonomy" id="69332"/>
    <lineage>
        <taxon>Eukaryota</taxon>
        <taxon>Viridiplantae</taxon>
        <taxon>Streptophyta</taxon>
        <taxon>Charophyceae</taxon>
        <taxon>Charales</taxon>
        <taxon>Characeae</taxon>
        <taxon>Chara</taxon>
    </lineage>
</organism>
<reference evidence="4 5" key="1">
    <citation type="journal article" date="2018" name="Cell">
        <title>The Chara Genome: Secondary Complexity and Implications for Plant Terrestrialization.</title>
        <authorList>
            <person name="Nishiyama T."/>
            <person name="Sakayama H."/>
            <person name="Vries J.D."/>
            <person name="Buschmann H."/>
            <person name="Saint-Marcoux D."/>
            <person name="Ullrich K.K."/>
            <person name="Haas F.B."/>
            <person name="Vanderstraeten L."/>
            <person name="Becker D."/>
            <person name="Lang D."/>
            <person name="Vosolsobe S."/>
            <person name="Rombauts S."/>
            <person name="Wilhelmsson P.K.I."/>
            <person name="Janitza P."/>
            <person name="Kern R."/>
            <person name="Heyl A."/>
            <person name="Rumpler F."/>
            <person name="Villalobos L.I.A.C."/>
            <person name="Clay J.M."/>
            <person name="Skokan R."/>
            <person name="Toyoda A."/>
            <person name="Suzuki Y."/>
            <person name="Kagoshima H."/>
            <person name="Schijlen E."/>
            <person name="Tajeshwar N."/>
            <person name="Catarino B."/>
            <person name="Hetherington A.J."/>
            <person name="Saltykova A."/>
            <person name="Bonnot C."/>
            <person name="Breuninger H."/>
            <person name="Symeonidi A."/>
            <person name="Radhakrishnan G.V."/>
            <person name="Van Nieuwerburgh F."/>
            <person name="Deforce D."/>
            <person name="Chang C."/>
            <person name="Karol K.G."/>
            <person name="Hedrich R."/>
            <person name="Ulvskov P."/>
            <person name="Glockner G."/>
            <person name="Delwiche C.F."/>
            <person name="Petrasek J."/>
            <person name="Van de Peer Y."/>
            <person name="Friml J."/>
            <person name="Beilby M."/>
            <person name="Dolan L."/>
            <person name="Kohara Y."/>
            <person name="Sugano S."/>
            <person name="Fujiyama A."/>
            <person name="Delaux P.-M."/>
            <person name="Quint M."/>
            <person name="TheiBen G."/>
            <person name="Hagemann M."/>
            <person name="Harholt J."/>
            <person name="Dunand C."/>
            <person name="Zachgo S."/>
            <person name="Langdale J."/>
            <person name="Maumus F."/>
            <person name="Straeten D.V.D."/>
            <person name="Gould S.B."/>
            <person name="Rensing S.A."/>
        </authorList>
    </citation>
    <scope>NUCLEOTIDE SEQUENCE [LARGE SCALE GENOMIC DNA]</scope>
    <source>
        <strain evidence="4 5">S276</strain>
    </source>
</reference>
<evidence type="ECO:0000259" key="3">
    <source>
        <dbReference type="Pfam" id="PF22958"/>
    </source>
</evidence>
<dbReference type="Gramene" id="GBG80436">
    <property type="protein sequence ID" value="GBG80436"/>
    <property type="gene ID" value="CBR_g30901"/>
</dbReference>
<comment type="subunit">
    <text evidence="1">Component of the ribosome quality control complex (RQC).</text>
</comment>
<protein>
    <recommendedName>
        <fullName evidence="1">E3 ubiquitin-protein ligase listerin</fullName>
        <ecNumber evidence="1">2.3.2.27</ecNumber>
    </recommendedName>
    <alternativeName>
        <fullName evidence="1">RING-type E3 ubiquitin transferase listerin</fullName>
    </alternativeName>
</protein>
<evidence type="ECO:0000256" key="1">
    <source>
        <dbReference type="RuleBase" id="RU367090"/>
    </source>
</evidence>
<feature type="compositionally biased region" description="Acidic residues" evidence="2">
    <location>
        <begin position="1468"/>
        <end position="1510"/>
    </location>
</feature>
<feature type="region of interest" description="Disordered" evidence="2">
    <location>
        <begin position="944"/>
        <end position="1025"/>
    </location>
</feature>
<feature type="domain" description="E3 ubiquitin-protein ligase listerin N-terminal" evidence="3">
    <location>
        <begin position="60"/>
        <end position="155"/>
    </location>
</feature>
<dbReference type="PANTHER" id="PTHR12389:SF0">
    <property type="entry name" value="E3 UBIQUITIN-PROTEIN LIGASE LISTERIN"/>
    <property type="match status" value="1"/>
</dbReference>